<dbReference type="InterPro" id="IPR003115">
    <property type="entry name" value="ParB_N"/>
</dbReference>
<dbReference type="AlphaFoldDB" id="A0A494THB0"/>
<evidence type="ECO:0000259" key="1">
    <source>
        <dbReference type="Pfam" id="PF02195"/>
    </source>
</evidence>
<dbReference type="KEGG" id="spha:D3Y57_12895"/>
<dbReference type="Gene3D" id="3.90.1530.10">
    <property type="entry name" value="Conserved hypothetical protein from pyrococcus furiosus pfu- 392566-001, ParB domain"/>
    <property type="match status" value="1"/>
</dbReference>
<accession>A0A494THB0</accession>
<dbReference type="Proteomes" id="UP000276254">
    <property type="component" value="Chromosome"/>
</dbReference>
<feature type="domain" description="ParB-like N-terminal" evidence="1">
    <location>
        <begin position="16"/>
        <end position="102"/>
    </location>
</feature>
<proteinExistence type="predicted"/>
<dbReference type="RefSeq" id="WP_121153318.1">
    <property type="nucleotide sequence ID" value="NZ_CP032829.1"/>
</dbReference>
<reference evidence="2 3" key="1">
    <citation type="submission" date="2018-09" db="EMBL/GenBank/DDBJ databases">
        <title>Sphingomonas peninsula sp. nov., isolated from fildes peninsula, Antarctic soil.</title>
        <authorList>
            <person name="Yingchao G."/>
        </authorList>
    </citation>
    <scope>NUCLEOTIDE SEQUENCE [LARGE SCALE GENOMIC DNA]</scope>
    <source>
        <strain evidence="2 3">YZ-8</strain>
    </source>
</reference>
<sequence>MPDASATYQWTTTPLSIATIRVERELQGRVKTDEVTVRRYADDMAKGDTFPSIQVAKVKRSYYVVDGFHRLEAARSLGHQTIVADVSTMTQTEATMFAINSNRTHGLTPKPADKRRSFSLYVATGLHLLPNGRLKSSRMIADELSNLVSHTSVRKYLKAEGVHVADLHDDDTEYKAWDHGQDDMSDEEKEDEALGLIRHLWTLFETTEDRKHQEVIRNALGPLYERMGQELEGTDYAPILNATFSRADTLEI</sequence>
<keyword evidence="3" id="KW-1185">Reference proteome</keyword>
<dbReference type="SUPFAM" id="SSF110849">
    <property type="entry name" value="ParB/Sulfiredoxin"/>
    <property type="match status" value="1"/>
</dbReference>
<evidence type="ECO:0000313" key="2">
    <source>
        <dbReference type="EMBL" id="AYJ86692.1"/>
    </source>
</evidence>
<dbReference type="OrthoDB" id="7581157at2"/>
<dbReference type="Pfam" id="PF02195">
    <property type="entry name" value="ParB_N"/>
    <property type="match status" value="1"/>
</dbReference>
<dbReference type="EMBL" id="CP032829">
    <property type="protein sequence ID" value="AYJ86692.1"/>
    <property type="molecule type" value="Genomic_DNA"/>
</dbReference>
<gene>
    <name evidence="2" type="ORF">D3Y57_12895</name>
</gene>
<protein>
    <recommendedName>
        <fullName evidence="1">ParB-like N-terminal domain-containing protein</fullName>
    </recommendedName>
</protein>
<dbReference type="InterPro" id="IPR036086">
    <property type="entry name" value="ParB/Sulfiredoxin_sf"/>
</dbReference>
<name>A0A494THB0_SPHPE</name>
<evidence type="ECO:0000313" key="3">
    <source>
        <dbReference type="Proteomes" id="UP000276254"/>
    </source>
</evidence>
<organism evidence="2 3">
    <name type="scientific">Sphingomonas paeninsulae</name>
    <dbReference type="NCBI Taxonomy" id="2319844"/>
    <lineage>
        <taxon>Bacteria</taxon>
        <taxon>Pseudomonadati</taxon>
        <taxon>Pseudomonadota</taxon>
        <taxon>Alphaproteobacteria</taxon>
        <taxon>Sphingomonadales</taxon>
        <taxon>Sphingomonadaceae</taxon>
        <taxon>Sphingomonas</taxon>
    </lineage>
</organism>